<name>A0A7J6J804_COLFN</name>
<comment type="caution">
    <text evidence="2">The sequence shown here is derived from an EMBL/GenBank/DDBJ whole genome shotgun (WGS) entry which is preliminary data.</text>
</comment>
<accession>A0A7J6J804</accession>
<dbReference type="GeneID" id="90979778"/>
<dbReference type="AlphaFoldDB" id="A0A7J6J804"/>
<evidence type="ECO:0000256" key="1">
    <source>
        <dbReference type="SAM" id="MobiDB-lite"/>
    </source>
</evidence>
<organism evidence="2 3">
    <name type="scientific">Colletotrichum fructicola (strain Nara gc5)</name>
    <name type="common">Anthracnose fungus</name>
    <name type="synonym">Colletotrichum gloeosporioides (strain Nara gc5)</name>
    <dbReference type="NCBI Taxonomy" id="1213859"/>
    <lineage>
        <taxon>Eukaryota</taxon>
        <taxon>Fungi</taxon>
        <taxon>Dikarya</taxon>
        <taxon>Ascomycota</taxon>
        <taxon>Pezizomycotina</taxon>
        <taxon>Sordariomycetes</taxon>
        <taxon>Hypocreomycetidae</taxon>
        <taxon>Glomerellales</taxon>
        <taxon>Glomerellaceae</taxon>
        <taxon>Colletotrichum</taxon>
        <taxon>Colletotrichum gloeosporioides species complex</taxon>
    </lineage>
</organism>
<dbReference type="RefSeq" id="XP_066008976.1">
    <property type="nucleotide sequence ID" value="XM_066151407.1"/>
</dbReference>
<reference evidence="2 3" key="2">
    <citation type="submission" date="2020-04" db="EMBL/GenBank/DDBJ databases">
        <title>Genome sequencing and assembly of multiple isolates from the Colletotrichum gloeosporioides species complex.</title>
        <authorList>
            <person name="Gan P."/>
            <person name="Shirasu K."/>
        </authorList>
    </citation>
    <scope>NUCLEOTIDE SEQUENCE [LARGE SCALE GENOMIC DNA]</scope>
    <source>
        <strain evidence="2 3">Nara gc5</strain>
    </source>
</reference>
<gene>
    <name evidence="2" type="ORF">CGGC5_v005175</name>
</gene>
<dbReference type="Proteomes" id="UP000011096">
    <property type="component" value="Unassembled WGS sequence"/>
</dbReference>
<feature type="region of interest" description="Disordered" evidence="1">
    <location>
        <begin position="1"/>
        <end position="47"/>
    </location>
</feature>
<dbReference type="EMBL" id="ANPB02000003">
    <property type="protein sequence ID" value="KAF4486117.1"/>
    <property type="molecule type" value="Genomic_DNA"/>
</dbReference>
<keyword evidence="3" id="KW-1185">Reference proteome</keyword>
<evidence type="ECO:0000313" key="3">
    <source>
        <dbReference type="Proteomes" id="UP000011096"/>
    </source>
</evidence>
<sequence>MEWTSPGAQQTRFNMGSSMSHAPQQEQQEQQNDGMELDELSPAGPGVSNLIARFEGIRAAPPSSSKVTNNSVMGTIVQVLPTPPRNLNYNLNLDSKFNINSSCICSRNLSLNLPLNHPLNLSQSFSAHGRTT</sequence>
<reference evidence="2 3" key="1">
    <citation type="submission" date="2012-08" db="EMBL/GenBank/DDBJ databases">
        <authorList>
            <person name="Gan P.H.P."/>
            <person name="Ikeda K."/>
            <person name="Irieda H."/>
            <person name="Narusaka M."/>
            <person name="O'Connell R.J."/>
            <person name="Narusaka Y."/>
            <person name="Takano Y."/>
            <person name="Kubo Y."/>
            <person name="Shirasu K."/>
        </authorList>
    </citation>
    <scope>NUCLEOTIDE SEQUENCE [LARGE SCALE GENOMIC DNA]</scope>
    <source>
        <strain evidence="2 3">Nara gc5</strain>
    </source>
</reference>
<evidence type="ECO:0000313" key="2">
    <source>
        <dbReference type="EMBL" id="KAF4486117.1"/>
    </source>
</evidence>
<feature type="compositionally biased region" description="Polar residues" evidence="1">
    <location>
        <begin position="1"/>
        <end position="23"/>
    </location>
</feature>
<proteinExistence type="predicted"/>
<dbReference type="InParanoid" id="A0A7J6J804"/>
<protein>
    <submittedName>
        <fullName evidence="2">Uncharacterized protein</fullName>
    </submittedName>
</protein>